<feature type="compositionally biased region" description="Acidic residues" evidence="2">
    <location>
        <begin position="1207"/>
        <end position="1218"/>
    </location>
</feature>
<feature type="compositionally biased region" description="Polar residues" evidence="2">
    <location>
        <begin position="243"/>
        <end position="256"/>
    </location>
</feature>
<organism evidence="3 4">
    <name type="scientific">Rhodotorula toruloides</name>
    <name type="common">Yeast</name>
    <name type="synonym">Rhodosporidium toruloides</name>
    <dbReference type="NCBI Taxonomy" id="5286"/>
    <lineage>
        <taxon>Eukaryota</taxon>
        <taxon>Fungi</taxon>
        <taxon>Dikarya</taxon>
        <taxon>Basidiomycota</taxon>
        <taxon>Pucciniomycotina</taxon>
        <taxon>Microbotryomycetes</taxon>
        <taxon>Sporidiobolales</taxon>
        <taxon>Sporidiobolaceae</taxon>
        <taxon>Rhodotorula</taxon>
    </lineage>
</organism>
<dbReference type="PANTHER" id="PTHR24111:SF0">
    <property type="entry name" value="LEUCINE-RICH REPEAT-CONTAINING PROTEIN"/>
    <property type="match status" value="1"/>
</dbReference>
<feature type="compositionally biased region" description="Polar residues" evidence="2">
    <location>
        <begin position="1"/>
        <end position="10"/>
    </location>
</feature>
<feature type="compositionally biased region" description="Low complexity" evidence="2">
    <location>
        <begin position="274"/>
        <end position="284"/>
    </location>
</feature>
<feature type="region of interest" description="Disordered" evidence="2">
    <location>
        <begin position="1098"/>
        <end position="1275"/>
    </location>
</feature>
<evidence type="ECO:0000256" key="2">
    <source>
        <dbReference type="SAM" id="MobiDB-lite"/>
    </source>
</evidence>
<feature type="compositionally biased region" description="Basic and acidic residues" evidence="2">
    <location>
        <begin position="1219"/>
        <end position="1238"/>
    </location>
</feature>
<feature type="compositionally biased region" description="Low complexity" evidence="2">
    <location>
        <begin position="1167"/>
        <end position="1186"/>
    </location>
</feature>
<proteinExistence type="predicted"/>
<protein>
    <submittedName>
        <fullName evidence="3">Leucine-rich repeat containing protein 68</fullName>
    </submittedName>
</protein>
<dbReference type="OrthoDB" id="120976at2759"/>
<evidence type="ECO:0000256" key="1">
    <source>
        <dbReference type="ARBA" id="ARBA00022737"/>
    </source>
</evidence>
<name>A0A511KBQ1_RHOTO</name>
<dbReference type="SUPFAM" id="SSF52047">
    <property type="entry name" value="RNI-like"/>
    <property type="match status" value="1"/>
</dbReference>
<dbReference type="InterPro" id="IPR001611">
    <property type="entry name" value="Leu-rich_rpt"/>
</dbReference>
<feature type="compositionally biased region" description="Acidic residues" evidence="2">
    <location>
        <begin position="555"/>
        <end position="566"/>
    </location>
</feature>
<feature type="compositionally biased region" description="Polar residues" evidence="2">
    <location>
        <begin position="1242"/>
        <end position="1252"/>
    </location>
</feature>
<feature type="region of interest" description="Disordered" evidence="2">
    <location>
        <begin position="274"/>
        <end position="295"/>
    </location>
</feature>
<keyword evidence="1" id="KW-0677">Repeat</keyword>
<feature type="region of interest" description="Disordered" evidence="2">
    <location>
        <begin position="164"/>
        <end position="186"/>
    </location>
</feature>
<evidence type="ECO:0000313" key="3">
    <source>
        <dbReference type="EMBL" id="GEM07810.1"/>
    </source>
</evidence>
<gene>
    <name evidence="3" type="ORF">Rt10032_c04g1827</name>
</gene>
<dbReference type="EMBL" id="BJWK01000004">
    <property type="protein sequence ID" value="GEM07810.1"/>
    <property type="molecule type" value="Genomic_DNA"/>
</dbReference>
<feature type="region of interest" description="Disordered" evidence="2">
    <location>
        <begin position="724"/>
        <end position="762"/>
    </location>
</feature>
<dbReference type="PANTHER" id="PTHR24111">
    <property type="entry name" value="LEUCINE-RICH REPEAT-CONTAINING PROTEIN 34"/>
    <property type="match status" value="1"/>
</dbReference>
<dbReference type="Proteomes" id="UP000321518">
    <property type="component" value="Unassembled WGS sequence"/>
</dbReference>
<feature type="compositionally biased region" description="Pro residues" evidence="2">
    <location>
        <begin position="285"/>
        <end position="294"/>
    </location>
</feature>
<comment type="caution">
    <text evidence="3">The sequence shown here is derived from an EMBL/GenBank/DDBJ whole genome shotgun (WGS) entry which is preliminary data.</text>
</comment>
<dbReference type="SMART" id="SM00368">
    <property type="entry name" value="LRR_RI"/>
    <property type="match status" value="7"/>
</dbReference>
<dbReference type="AlphaFoldDB" id="A0A511KBQ1"/>
<accession>A0A511KBQ1</accession>
<feature type="compositionally biased region" description="Polar residues" evidence="2">
    <location>
        <begin position="88"/>
        <end position="104"/>
    </location>
</feature>
<dbReference type="Pfam" id="PF13516">
    <property type="entry name" value="LRR_6"/>
    <property type="match status" value="2"/>
</dbReference>
<evidence type="ECO:0000313" key="4">
    <source>
        <dbReference type="Proteomes" id="UP000321518"/>
    </source>
</evidence>
<dbReference type="InterPro" id="IPR052201">
    <property type="entry name" value="LRR-containing_regulator"/>
</dbReference>
<dbReference type="InterPro" id="IPR032675">
    <property type="entry name" value="LRR_dom_sf"/>
</dbReference>
<feature type="compositionally biased region" description="Low complexity" evidence="2">
    <location>
        <begin position="171"/>
        <end position="186"/>
    </location>
</feature>
<sequence length="1275" mass="135300">MSDVETSATPSELDAAGNVARVIEDTGGGVERRQEGGDEHDARGVESSPVGAAEGSGTGDVKQTSGGALIADLAPALARSEGPHESVHPNSTTGSFPANDTKTTPEPPSGPITSHPPPPRRRRLPPPPAKGILRPPQSSHAASSRFSFRRDILQPFNSSYVRASGVAEGHASTAGGNPPAGTAGVGEAVGNAAATAGGFFGNALKKLSAAAAAAGATTIATAGQQPAEQAKVQANGIRAETPTPDQTKPLPQTDSNATTSSVATTSIAVSTASPAVASPLSSQQPAPPPQPSHPLPVSSLKLVRFRMSSLKVVYPINHGTLEAIAPEEEGVTRDRIEEEFRAKKGKGKGKARVADVSTDEKAAEEEKKVWTGEELGRLYAECCRTREEPGIERVKRAFRENSAAPPKSLDLSHEFLSHGAIEALSDVLSVDWGCKKLVLEGCGLDDESIKPVLHALLVSASIPTVSLAGNKRIRNKGWKMIAVFLRKAKFLRYLDLSETSIDRRAAEWLVQAITPQPVVPPSPLQPSLPASPSSATGPVDATGMKELSKKVGGLWDDEDESDAEEAAESKGDANEAIRSAEGAPADEMPEPTEEVVPLPPRDPLFDTAPLLKEDWSSEPSTVLSLRIENCGLRGPALEVIANGIRSSQIKHVSLRRNRINAAGGVALAAIIRDYPVSSDPSSAFAPSPASVTPFSASLFGHSNGSSDSLSTGSPAFEAGNSVTARQLHRDSDGGRHRASSSATLVPSEPQEGQERPTAMTEREVWRLSEARARLRKQIDGLPRIGALLTLDVKGNDIRNGVTYIAQVLKRNRTLKVLNLSENRIDSQGLIVIGEALKYNTALETLDVSHNPCCGPTIDGIMALRSAMMVSPTLKRVFLNSTDLTSEGAIALAEFLPEARSILHLDLTSNQIDISGVMALAVSIKLNSTIRCLDLNIPFDDPDFSRFSQEILLQCVRNTELAQVKADEEARAAADGSKRVVVAQPIRNSALASSLEARHAAEERQERRRQAALRTQKDIFAAAAETRDVVAELLAVDQQAAAKGIIVAPSEVVRDALLQVQLCDAQLAEAFTGARQGEERERAEVLLTELSSLLDLAKSLYDKPPPSPRLNGTASPHLQVPENSSAAEVPPPSSPTFSLQGSDSEDEAAATTGDGEKGGEEPDQTLESGEASSSSSPIRSPIQSESRAMVMEESEVFRKGVALGVDDVPSEDEDEEGKDGEERKKQSEVSGEELRKEILETPVTRSPRTSFSEIQDKPRMNRRASDLSVRSTISDS</sequence>
<feature type="compositionally biased region" description="Pro residues" evidence="2">
    <location>
        <begin position="105"/>
        <end position="117"/>
    </location>
</feature>
<feature type="compositionally biased region" description="Basic and acidic residues" evidence="2">
    <location>
        <begin position="1253"/>
        <end position="1264"/>
    </location>
</feature>
<reference evidence="3 4" key="1">
    <citation type="submission" date="2019-07" db="EMBL/GenBank/DDBJ databases">
        <title>Rhodotorula toruloides NBRC10032 genome sequencing.</title>
        <authorList>
            <person name="Shida Y."/>
            <person name="Takaku H."/>
            <person name="Ogasawara W."/>
            <person name="Mori K."/>
        </authorList>
    </citation>
    <scope>NUCLEOTIDE SEQUENCE [LARGE SCALE GENOMIC DNA]</scope>
    <source>
        <strain evidence="3 4">NBRC10032</strain>
    </source>
</reference>
<feature type="region of interest" description="Disordered" evidence="2">
    <location>
        <begin position="519"/>
        <end position="600"/>
    </location>
</feature>
<feature type="region of interest" description="Disordered" evidence="2">
    <location>
        <begin position="239"/>
        <end position="262"/>
    </location>
</feature>
<dbReference type="Gene3D" id="3.80.10.10">
    <property type="entry name" value="Ribonuclease Inhibitor"/>
    <property type="match status" value="3"/>
</dbReference>
<feature type="region of interest" description="Disordered" evidence="2">
    <location>
        <begin position="1"/>
        <end position="146"/>
    </location>
</feature>
<feature type="compositionally biased region" description="Basic and acidic residues" evidence="2">
    <location>
        <begin position="30"/>
        <end position="44"/>
    </location>
</feature>